<accession>A0A5J4WH59</accession>
<sequence length="145" mass="17115">MEKHRVTVRKVHKEESIYHHDDLLKILDKKAQIVEQLSEDTLRRCTIVAIVAFSELRLEEVMRATVEKDFDNSWSISTSIIKKLISNVILTFRQTSTTSTSPVFLARQLDQEKQQKTKTQQCYGIWLRQIELHLLNKHQKQNIEQ</sequence>
<name>A0A5J4WH59_9EUKA</name>
<protein>
    <submittedName>
        <fullName evidence="1">Uncharacterized protein</fullName>
    </submittedName>
</protein>
<proteinExistence type="predicted"/>
<dbReference type="Proteomes" id="UP000324800">
    <property type="component" value="Unassembled WGS sequence"/>
</dbReference>
<organism evidence="1 2">
    <name type="scientific">Streblomastix strix</name>
    <dbReference type="NCBI Taxonomy" id="222440"/>
    <lineage>
        <taxon>Eukaryota</taxon>
        <taxon>Metamonada</taxon>
        <taxon>Preaxostyla</taxon>
        <taxon>Oxymonadida</taxon>
        <taxon>Streblomastigidae</taxon>
        <taxon>Streblomastix</taxon>
    </lineage>
</organism>
<dbReference type="EMBL" id="SNRW01001950">
    <property type="protein sequence ID" value="KAA6394404.1"/>
    <property type="molecule type" value="Genomic_DNA"/>
</dbReference>
<dbReference type="AlphaFoldDB" id="A0A5J4WH59"/>
<gene>
    <name evidence="1" type="ORF">EZS28_010062</name>
</gene>
<evidence type="ECO:0000313" key="1">
    <source>
        <dbReference type="EMBL" id="KAA6394404.1"/>
    </source>
</evidence>
<comment type="caution">
    <text evidence="1">The sequence shown here is derived from an EMBL/GenBank/DDBJ whole genome shotgun (WGS) entry which is preliminary data.</text>
</comment>
<reference evidence="1 2" key="1">
    <citation type="submission" date="2019-03" db="EMBL/GenBank/DDBJ databases">
        <title>Single cell metagenomics reveals metabolic interactions within the superorganism composed of flagellate Streblomastix strix and complex community of Bacteroidetes bacteria on its surface.</title>
        <authorList>
            <person name="Treitli S.C."/>
            <person name="Kolisko M."/>
            <person name="Husnik F."/>
            <person name="Keeling P."/>
            <person name="Hampl V."/>
        </authorList>
    </citation>
    <scope>NUCLEOTIDE SEQUENCE [LARGE SCALE GENOMIC DNA]</scope>
    <source>
        <strain evidence="1">ST1C</strain>
    </source>
</reference>
<evidence type="ECO:0000313" key="2">
    <source>
        <dbReference type="Proteomes" id="UP000324800"/>
    </source>
</evidence>